<dbReference type="GO" id="GO:0016020">
    <property type="term" value="C:membrane"/>
    <property type="evidence" value="ECO:0007669"/>
    <property type="project" value="UniProtKB-SubCell"/>
</dbReference>
<proteinExistence type="predicted"/>
<dbReference type="GeneID" id="105216460"/>
<evidence type="ECO:0000256" key="3">
    <source>
        <dbReference type="ARBA" id="ARBA00022989"/>
    </source>
</evidence>
<feature type="domain" description="MARVEL" evidence="7">
    <location>
        <begin position="11"/>
        <end position="137"/>
    </location>
</feature>
<protein>
    <submittedName>
        <fullName evidence="8">Autophagy-related protein 22-1</fullName>
    </submittedName>
</protein>
<keyword evidence="2 5" id="KW-0812">Transmembrane</keyword>
<feature type="transmembrane region" description="Helical" evidence="6">
    <location>
        <begin position="47"/>
        <end position="65"/>
    </location>
</feature>
<dbReference type="OrthoDB" id="10028364at2759"/>
<evidence type="ECO:0000256" key="6">
    <source>
        <dbReference type="SAM" id="Phobius"/>
    </source>
</evidence>
<evidence type="ECO:0000259" key="7">
    <source>
        <dbReference type="PROSITE" id="PS51225"/>
    </source>
</evidence>
<reference evidence="8" key="1">
    <citation type="submission" date="2014-11" db="EMBL/GenBank/DDBJ databases">
        <authorList>
            <person name="Geib S."/>
        </authorList>
    </citation>
    <scope>NUCLEOTIDE SEQUENCE</scope>
</reference>
<dbReference type="InterPro" id="IPR008253">
    <property type="entry name" value="Marvel"/>
</dbReference>
<gene>
    <name evidence="8" type="primary">atg22-1</name>
    <name evidence="8" type="ORF">g.9187</name>
</gene>
<keyword evidence="4 5" id="KW-0472">Membrane</keyword>
<evidence type="ECO:0000256" key="5">
    <source>
        <dbReference type="PROSITE-ProRule" id="PRU00581"/>
    </source>
</evidence>
<evidence type="ECO:0000256" key="1">
    <source>
        <dbReference type="ARBA" id="ARBA00004141"/>
    </source>
</evidence>
<keyword evidence="3 6" id="KW-1133">Transmembrane helix</keyword>
<organism evidence="8">
    <name type="scientific">Zeugodacus cucurbitae</name>
    <name type="common">Melon fruit fly</name>
    <name type="synonym">Bactrocera cucurbitae</name>
    <dbReference type="NCBI Taxonomy" id="28588"/>
    <lineage>
        <taxon>Eukaryota</taxon>
        <taxon>Metazoa</taxon>
        <taxon>Ecdysozoa</taxon>
        <taxon>Arthropoda</taxon>
        <taxon>Hexapoda</taxon>
        <taxon>Insecta</taxon>
        <taxon>Pterygota</taxon>
        <taxon>Neoptera</taxon>
        <taxon>Endopterygota</taxon>
        <taxon>Diptera</taxon>
        <taxon>Brachycera</taxon>
        <taxon>Muscomorpha</taxon>
        <taxon>Tephritoidea</taxon>
        <taxon>Tephritidae</taxon>
        <taxon>Zeugodacus</taxon>
        <taxon>Zeugodacus</taxon>
    </lineage>
</organism>
<evidence type="ECO:0000313" key="8">
    <source>
        <dbReference type="EMBL" id="JAD01963.1"/>
    </source>
</evidence>
<evidence type="ECO:0000256" key="2">
    <source>
        <dbReference type="ARBA" id="ARBA00022692"/>
    </source>
</evidence>
<feature type="transmembrane region" description="Helical" evidence="6">
    <location>
        <begin position="21"/>
        <end position="41"/>
    </location>
</feature>
<reference evidence="8" key="2">
    <citation type="journal article" date="2015" name="Gigascience">
        <title>Reconstructing a comprehensive transcriptome assembly of a white-pupal translocated strain of the pest fruit fly Bactrocera cucurbitae.</title>
        <authorList>
            <person name="Sim S.B."/>
            <person name="Calla B."/>
            <person name="Hall B."/>
            <person name="DeRego T."/>
            <person name="Geib S.M."/>
        </authorList>
    </citation>
    <scope>NUCLEOTIDE SEQUENCE</scope>
</reference>
<feature type="transmembrane region" description="Helical" evidence="6">
    <location>
        <begin position="86"/>
        <end position="107"/>
    </location>
</feature>
<dbReference type="EMBL" id="GBXI01012329">
    <property type="protein sequence ID" value="JAD01963.1"/>
    <property type="molecule type" value="Transcribed_RNA"/>
</dbReference>
<sequence>MFSTSGYDRLYVRSSSGLAKLLCMLFAVAGIVCIVVSTAPVTNLRGLIYMCVMAFACLGSALVFLNNFCEMRLCRRHFCNATKFELFLHTTLAVLCFLSSSAALTLALVTYSIAAFFGYVAFCLYALEAWCNYRRYRQRDMSTQT</sequence>
<accession>A0A0A1WU66</accession>
<name>A0A0A1WU66_ZEUCU</name>
<feature type="transmembrane region" description="Helical" evidence="6">
    <location>
        <begin position="113"/>
        <end position="131"/>
    </location>
</feature>
<comment type="subcellular location">
    <subcellularLocation>
        <location evidence="1">Membrane</location>
        <topology evidence="1">Multi-pass membrane protein</topology>
    </subcellularLocation>
</comment>
<dbReference type="AlphaFoldDB" id="A0A0A1WU66"/>
<dbReference type="PROSITE" id="PS51225">
    <property type="entry name" value="MARVEL"/>
    <property type="match status" value="1"/>
</dbReference>
<evidence type="ECO:0000256" key="4">
    <source>
        <dbReference type="ARBA" id="ARBA00023136"/>
    </source>
</evidence>